<feature type="transmembrane region" description="Helical" evidence="1">
    <location>
        <begin position="126"/>
        <end position="146"/>
    </location>
</feature>
<evidence type="ECO:0000313" key="3">
    <source>
        <dbReference type="Proteomes" id="UP000177328"/>
    </source>
</evidence>
<sequence>MVRNLISVKAAILAFELAFVLCFFSGIFYVFSSGFYSKHDLPHWYYVNRGLFISWAGVSLRDTAVELPLIKAPFILIKEDWVGGEWNKVIDLGRFLPIFASIFILAYLVAYPLIRASDKNKSINIFLMLMYSVLFLLCIFFYFFWFPRV</sequence>
<organism evidence="2 3">
    <name type="scientific">Candidatus Daviesbacteria bacterium RIFCSPHIGHO2_02_FULL_43_12</name>
    <dbReference type="NCBI Taxonomy" id="1797776"/>
    <lineage>
        <taxon>Bacteria</taxon>
        <taxon>Candidatus Daviesiibacteriota</taxon>
    </lineage>
</organism>
<name>A0A1F5KJV5_9BACT</name>
<dbReference type="EMBL" id="MFDD01000002">
    <property type="protein sequence ID" value="OGE41119.1"/>
    <property type="molecule type" value="Genomic_DNA"/>
</dbReference>
<reference evidence="2 3" key="1">
    <citation type="journal article" date="2016" name="Nat. Commun.">
        <title>Thousands of microbial genomes shed light on interconnected biogeochemical processes in an aquifer system.</title>
        <authorList>
            <person name="Anantharaman K."/>
            <person name="Brown C.T."/>
            <person name="Hug L.A."/>
            <person name="Sharon I."/>
            <person name="Castelle C.J."/>
            <person name="Probst A.J."/>
            <person name="Thomas B.C."/>
            <person name="Singh A."/>
            <person name="Wilkins M.J."/>
            <person name="Karaoz U."/>
            <person name="Brodie E.L."/>
            <person name="Williams K.H."/>
            <person name="Hubbard S.S."/>
            <person name="Banfield J.F."/>
        </authorList>
    </citation>
    <scope>NUCLEOTIDE SEQUENCE [LARGE SCALE GENOMIC DNA]</scope>
</reference>
<protein>
    <submittedName>
        <fullName evidence="2">Uncharacterized protein</fullName>
    </submittedName>
</protein>
<accession>A0A1F5KJV5</accession>
<keyword evidence="1" id="KW-0472">Membrane</keyword>
<dbReference type="Proteomes" id="UP000177328">
    <property type="component" value="Unassembled WGS sequence"/>
</dbReference>
<feature type="transmembrane region" description="Helical" evidence="1">
    <location>
        <begin position="12"/>
        <end position="31"/>
    </location>
</feature>
<feature type="transmembrane region" description="Helical" evidence="1">
    <location>
        <begin position="95"/>
        <end position="114"/>
    </location>
</feature>
<proteinExistence type="predicted"/>
<comment type="caution">
    <text evidence="2">The sequence shown here is derived from an EMBL/GenBank/DDBJ whole genome shotgun (WGS) entry which is preliminary data.</text>
</comment>
<evidence type="ECO:0000256" key="1">
    <source>
        <dbReference type="SAM" id="Phobius"/>
    </source>
</evidence>
<keyword evidence="1" id="KW-0812">Transmembrane</keyword>
<keyword evidence="1" id="KW-1133">Transmembrane helix</keyword>
<evidence type="ECO:0000313" key="2">
    <source>
        <dbReference type="EMBL" id="OGE41119.1"/>
    </source>
</evidence>
<dbReference type="AlphaFoldDB" id="A0A1F5KJV5"/>
<gene>
    <name evidence="2" type="ORF">A3D25_01115</name>
</gene>